<organism evidence="1 2">
    <name type="scientific">Brevundimonas pondensis</name>
    <dbReference type="NCBI Taxonomy" id="2774189"/>
    <lineage>
        <taxon>Bacteria</taxon>
        <taxon>Pseudomonadati</taxon>
        <taxon>Pseudomonadota</taxon>
        <taxon>Alphaproteobacteria</taxon>
        <taxon>Caulobacterales</taxon>
        <taxon>Caulobacteraceae</taxon>
        <taxon>Brevundimonas</taxon>
    </lineage>
</organism>
<keyword evidence="2" id="KW-1185">Reference proteome</keyword>
<name>A0ABX7SH65_9CAUL</name>
<reference evidence="1 2" key="1">
    <citation type="submission" date="2020-09" db="EMBL/GenBank/DDBJ databases">
        <title>Brevundimonas sp. LVF1 isolated from an oligotrophic pond in Goettingen, Germany.</title>
        <authorList>
            <person name="Friedrich I."/>
            <person name="Klassen A."/>
            <person name="Neubauer H."/>
            <person name="Schneider D."/>
            <person name="Hertel R."/>
            <person name="Daniel R."/>
        </authorList>
    </citation>
    <scope>NUCLEOTIDE SEQUENCE [LARGE SCALE GENOMIC DNA]</scope>
    <source>
        <strain evidence="1 2">LVF1</strain>
    </source>
</reference>
<evidence type="ECO:0000313" key="1">
    <source>
        <dbReference type="EMBL" id="QTC86962.1"/>
    </source>
</evidence>
<proteinExistence type="predicted"/>
<evidence type="ECO:0008006" key="3">
    <source>
        <dbReference type="Google" id="ProtNLM"/>
    </source>
</evidence>
<sequence>MIAALLAASLHAAALDAPAECRPMPGAEVLWRDDVRYVFVGETHGTTEAPAAFADLVCAALEQGPVTVSVEYPVQMQPTLDAFMAADSDTAARAALAAYGYGPFVHHDGRGSGAMLDLLLRLRGMAKAGQDLTLVASVPDSPRVEGFRQSYSEMDRAVLWGRQAMARPQARVLALVGRVHAEKVRRVGSPLGLPAAAHIRPEETLSLTLAHQGGEAWMCLDECGAAPIPTTDDLAARGVVLAPQQNGRFDGLLALGPVTASPPVKP</sequence>
<accession>A0ABX7SH65</accession>
<protein>
    <recommendedName>
        <fullName evidence="3">Haem-binding uptake Tiki superfamily ChaN domain-containing protein</fullName>
    </recommendedName>
</protein>
<evidence type="ECO:0000313" key="2">
    <source>
        <dbReference type="Proteomes" id="UP000663942"/>
    </source>
</evidence>
<gene>
    <name evidence="1" type="ORF">IFE19_12590</name>
</gene>
<dbReference type="RefSeq" id="WP_207822804.1">
    <property type="nucleotide sequence ID" value="NZ_CP062006.1"/>
</dbReference>
<dbReference type="EMBL" id="CP062006">
    <property type="protein sequence ID" value="QTC86962.1"/>
    <property type="molecule type" value="Genomic_DNA"/>
</dbReference>
<dbReference type="Proteomes" id="UP000663942">
    <property type="component" value="Chromosome"/>
</dbReference>